<keyword evidence="1" id="KW-0472">Membrane</keyword>
<sequence length="81" mass="8585">MNQFWKYTLMLIGGNILLILASLAAESFFGVLLIAFLGQLLAGTIMCFDAGKRTLGQAMLAACSILLVVGFSVCTLLLVNG</sequence>
<dbReference type="RefSeq" id="WP_107214478.1">
    <property type="nucleotide sequence ID" value="NZ_KZ686268.1"/>
</dbReference>
<dbReference type="OrthoDB" id="9931372at2"/>
<keyword evidence="3" id="KW-1185">Reference proteome</keyword>
<feature type="transmembrane region" description="Helical" evidence="1">
    <location>
        <begin position="58"/>
        <end position="79"/>
    </location>
</feature>
<protein>
    <recommendedName>
        <fullName evidence="4">DUF3953 domain-containing protein</fullName>
    </recommendedName>
</protein>
<dbReference type="Proteomes" id="UP000240912">
    <property type="component" value="Unassembled WGS sequence"/>
</dbReference>
<evidence type="ECO:0000313" key="2">
    <source>
        <dbReference type="EMBL" id="PST84378.1"/>
    </source>
</evidence>
<name>A0A2T3HPK3_9SPHI</name>
<keyword evidence="1" id="KW-0812">Transmembrane</keyword>
<organism evidence="2 3">
    <name type="scientific">Pedobacter yulinensis</name>
    <dbReference type="NCBI Taxonomy" id="2126353"/>
    <lineage>
        <taxon>Bacteria</taxon>
        <taxon>Pseudomonadati</taxon>
        <taxon>Bacteroidota</taxon>
        <taxon>Sphingobacteriia</taxon>
        <taxon>Sphingobacteriales</taxon>
        <taxon>Sphingobacteriaceae</taxon>
        <taxon>Pedobacter</taxon>
    </lineage>
</organism>
<accession>A0A2T3HPK3</accession>
<dbReference type="AlphaFoldDB" id="A0A2T3HPK3"/>
<keyword evidence="1" id="KW-1133">Transmembrane helix</keyword>
<evidence type="ECO:0000313" key="3">
    <source>
        <dbReference type="Proteomes" id="UP000240912"/>
    </source>
</evidence>
<evidence type="ECO:0000256" key="1">
    <source>
        <dbReference type="SAM" id="Phobius"/>
    </source>
</evidence>
<comment type="caution">
    <text evidence="2">The sequence shown here is derived from an EMBL/GenBank/DDBJ whole genome shotgun (WGS) entry which is preliminary data.</text>
</comment>
<proteinExistence type="predicted"/>
<gene>
    <name evidence="2" type="ORF">C7T94_06615</name>
</gene>
<evidence type="ECO:0008006" key="4">
    <source>
        <dbReference type="Google" id="ProtNLM"/>
    </source>
</evidence>
<dbReference type="EMBL" id="PYLS01000004">
    <property type="protein sequence ID" value="PST84378.1"/>
    <property type="molecule type" value="Genomic_DNA"/>
</dbReference>
<reference evidence="2 3" key="1">
    <citation type="submission" date="2018-03" db="EMBL/GenBank/DDBJ databases">
        <authorList>
            <person name="Keele B.F."/>
        </authorList>
    </citation>
    <scope>NUCLEOTIDE SEQUENCE [LARGE SCALE GENOMIC DNA]</scope>
    <source>
        <strain evidence="2 3">YL28-9</strain>
    </source>
</reference>